<dbReference type="Pfam" id="PF07238">
    <property type="entry name" value="PilZ"/>
    <property type="match status" value="1"/>
</dbReference>
<keyword evidence="3" id="KW-1185">Reference proteome</keyword>
<dbReference type="Proteomes" id="UP000037600">
    <property type="component" value="Unassembled WGS sequence"/>
</dbReference>
<dbReference type="InterPro" id="IPR009875">
    <property type="entry name" value="PilZ_domain"/>
</dbReference>
<sequence length="108" mass="11937">MEQLAVEFSDLNNLYKCYMAFIKEGGLFVVTHKKYNVGQSLALSVLLPNEVTPVVVTGKVVWLSPMASHSNAPQGIGMNFLDDRQNLKDKIETLLGAMINSSEPTFTM</sequence>
<dbReference type="Gene3D" id="2.40.10.220">
    <property type="entry name" value="predicted glycosyltransferase like domains"/>
    <property type="match status" value="1"/>
</dbReference>
<dbReference type="EMBL" id="LAZL01000021">
    <property type="protein sequence ID" value="KMT64777.1"/>
    <property type="molecule type" value="Genomic_DNA"/>
</dbReference>
<evidence type="ECO:0000259" key="1">
    <source>
        <dbReference type="Pfam" id="PF07238"/>
    </source>
</evidence>
<dbReference type="OrthoDB" id="5296245at2"/>
<dbReference type="RefSeq" id="WP_048693282.1">
    <property type="nucleotide sequence ID" value="NZ_KQ130494.1"/>
</dbReference>
<evidence type="ECO:0000313" key="3">
    <source>
        <dbReference type="Proteomes" id="UP000037600"/>
    </source>
</evidence>
<organism evidence="2 3">
    <name type="scientific">Catenovulum maritimum</name>
    <dbReference type="NCBI Taxonomy" id="1513271"/>
    <lineage>
        <taxon>Bacteria</taxon>
        <taxon>Pseudomonadati</taxon>
        <taxon>Pseudomonadota</taxon>
        <taxon>Gammaproteobacteria</taxon>
        <taxon>Alteromonadales</taxon>
        <taxon>Alteromonadaceae</taxon>
        <taxon>Catenovulum</taxon>
    </lineage>
</organism>
<dbReference type="GO" id="GO:0035438">
    <property type="term" value="F:cyclic-di-GMP binding"/>
    <property type="evidence" value="ECO:0007669"/>
    <property type="project" value="InterPro"/>
</dbReference>
<reference evidence="2 3" key="1">
    <citation type="submission" date="2015-04" db="EMBL/GenBank/DDBJ databases">
        <title>Draft Genome Sequence of the Novel Agar-Digesting Marine Bacterium Q1.</title>
        <authorList>
            <person name="Li Y."/>
            <person name="Li D."/>
            <person name="Chen G."/>
            <person name="Du Z."/>
        </authorList>
    </citation>
    <scope>NUCLEOTIDE SEQUENCE [LARGE SCALE GENOMIC DNA]</scope>
    <source>
        <strain evidence="2 3">Q1</strain>
    </source>
</reference>
<accession>A0A0J8GPT0</accession>
<dbReference type="STRING" id="1513271.XM47_13035"/>
<feature type="domain" description="PilZ" evidence="1">
    <location>
        <begin position="4"/>
        <end position="95"/>
    </location>
</feature>
<name>A0A0J8GPT0_9ALTE</name>
<dbReference type="AlphaFoldDB" id="A0A0J8GPT0"/>
<evidence type="ECO:0000313" key="2">
    <source>
        <dbReference type="EMBL" id="KMT64777.1"/>
    </source>
</evidence>
<comment type="caution">
    <text evidence="2">The sequence shown here is derived from an EMBL/GenBank/DDBJ whole genome shotgun (WGS) entry which is preliminary data.</text>
</comment>
<proteinExistence type="predicted"/>
<gene>
    <name evidence="2" type="ORF">XM47_13035</name>
</gene>
<protein>
    <submittedName>
        <fullName evidence="2">Pilus assembly protein PilZ</fullName>
    </submittedName>
</protein>